<evidence type="ECO:0000313" key="2">
    <source>
        <dbReference type="Proteomes" id="UP000547931"/>
    </source>
</evidence>
<organism evidence="1 2">
    <name type="scientific">Photorhabdus stackebrandtii</name>
    <dbReference type="NCBI Taxonomy" id="1123042"/>
    <lineage>
        <taxon>Bacteria</taxon>
        <taxon>Pseudomonadati</taxon>
        <taxon>Pseudomonadota</taxon>
        <taxon>Gammaproteobacteria</taxon>
        <taxon>Enterobacterales</taxon>
        <taxon>Morganellaceae</taxon>
        <taxon>Photorhabdus</taxon>
    </lineage>
</organism>
<dbReference type="AlphaFoldDB" id="A0A7X5TKK7"/>
<accession>A0A7X5TKK7</accession>
<dbReference type="Proteomes" id="UP000547931">
    <property type="component" value="Unassembled WGS sequence"/>
</dbReference>
<keyword evidence="2" id="KW-1185">Reference proteome</keyword>
<protein>
    <submittedName>
        <fullName evidence="1">Uncharacterized protein</fullName>
    </submittedName>
</protein>
<reference evidence="1 2" key="1">
    <citation type="submission" date="2018-02" db="EMBL/GenBank/DDBJ databases">
        <authorList>
            <person name="Machado R.A."/>
        </authorList>
    </citation>
    <scope>NUCLEOTIDE SEQUENCE [LARGE SCALE GENOMIC DNA]</scope>
    <source>
        <strain evidence="1 2">DSM 23271</strain>
    </source>
</reference>
<sequence length="77" mass="9252">MKAALKNLLKKWFPTVHPLPAKRLARWEKEMESKKDEIEQYHPPVENYNPRNENRFADLSSFYLFSLFGRSASCFFR</sequence>
<evidence type="ECO:0000313" key="1">
    <source>
        <dbReference type="EMBL" id="NHB97066.1"/>
    </source>
</evidence>
<dbReference type="EMBL" id="PUJV01000011">
    <property type="protein sequence ID" value="NHB97066.1"/>
    <property type="molecule type" value="Genomic_DNA"/>
</dbReference>
<proteinExistence type="predicted"/>
<name>A0A7X5TKK7_9GAMM</name>
<comment type="caution">
    <text evidence="1">The sequence shown here is derived from an EMBL/GenBank/DDBJ whole genome shotgun (WGS) entry which is preliminary data.</text>
</comment>
<gene>
    <name evidence="1" type="ORF">C5470_11880</name>
</gene>
<dbReference type="RefSeq" id="WP_166289085.1">
    <property type="nucleotide sequence ID" value="NZ_CAWPIE010000011.1"/>
</dbReference>